<dbReference type="Proteomes" id="UP000000954">
    <property type="component" value="Chromosome"/>
</dbReference>
<protein>
    <submittedName>
        <fullName evidence="2">cAMP-binding protein</fullName>
    </submittedName>
</protein>
<accession>C7ML94</accession>
<dbReference type="InterPro" id="IPR018490">
    <property type="entry name" value="cNMP-bd_dom_sf"/>
</dbReference>
<dbReference type="SUPFAM" id="SSF51206">
    <property type="entry name" value="cAMP-binding domain-like"/>
    <property type="match status" value="1"/>
</dbReference>
<dbReference type="SUPFAM" id="SSF46785">
    <property type="entry name" value="Winged helix' DNA-binding domain"/>
    <property type="match status" value="1"/>
</dbReference>
<dbReference type="HOGENOM" id="CLU_075053_4_1_11"/>
<dbReference type="InterPro" id="IPR000595">
    <property type="entry name" value="cNMP-bd_dom"/>
</dbReference>
<gene>
    <name evidence="2" type="ordered locus">Ccur_13660</name>
</gene>
<dbReference type="AlphaFoldDB" id="C7ML94"/>
<evidence type="ECO:0000259" key="1">
    <source>
        <dbReference type="PROSITE" id="PS50042"/>
    </source>
</evidence>
<name>C7ML94_CRYCD</name>
<dbReference type="PROSITE" id="PS50042">
    <property type="entry name" value="CNMP_BINDING_3"/>
    <property type="match status" value="1"/>
</dbReference>
<dbReference type="OrthoDB" id="9774616at2"/>
<reference evidence="2 3" key="1">
    <citation type="journal article" date="2009" name="Stand. Genomic Sci.">
        <title>Complete genome sequence of Cryptobacterium curtum type strain (12-3).</title>
        <authorList>
            <person name="Mavrommatis K."/>
            <person name="Pukall R."/>
            <person name="Rohde C."/>
            <person name="Chen F."/>
            <person name="Sims D."/>
            <person name="Brettin T."/>
            <person name="Kuske C."/>
            <person name="Detter J.C."/>
            <person name="Han C."/>
            <person name="Lapidus A."/>
            <person name="Copeland A."/>
            <person name="Glavina Del Rio T."/>
            <person name="Nolan M."/>
            <person name="Lucas S."/>
            <person name="Tice H."/>
            <person name="Cheng J.F."/>
            <person name="Bruce D."/>
            <person name="Goodwin L."/>
            <person name="Pitluck S."/>
            <person name="Ovchinnikova G."/>
            <person name="Pati A."/>
            <person name="Ivanova N."/>
            <person name="Chen A."/>
            <person name="Palaniappan K."/>
            <person name="Chain P."/>
            <person name="D'haeseleer P."/>
            <person name="Goker M."/>
            <person name="Bristow J."/>
            <person name="Eisen J.A."/>
            <person name="Markowitz V."/>
            <person name="Hugenholtz P."/>
            <person name="Rohde M."/>
            <person name="Klenk H.P."/>
            <person name="Kyrpides N.C."/>
        </authorList>
    </citation>
    <scope>NUCLEOTIDE SEQUENCE [LARGE SCALE GENOMIC DNA]</scope>
    <source>
        <strain evidence="3">ATCC 700683 / DSM 15641 / 12-3</strain>
    </source>
</reference>
<dbReference type="InterPro" id="IPR014710">
    <property type="entry name" value="RmlC-like_jellyroll"/>
</dbReference>
<dbReference type="CDD" id="cd00038">
    <property type="entry name" value="CAP_ED"/>
    <property type="match status" value="1"/>
</dbReference>
<dbReference type="Gene3D" id="2.60.120.10">
    <property type="entry name" value="Jelly Rolls"/>
    <property type="match status" value="1"/>
</dbReference>
<organism evidence="2 3">
    <name type="scientific">Cryptobacterium curtum (strain ATCC 700683 / DSM 15641 / CCUG 43107 / 12-3)</name>
    <dbReference type="NCBI Taxonomy" id="469378"/>
    <lineage>
        <taxon>Bacteria</taxon>
        <taxon>Bacillati</taxon>
        <taxon>Actinomycetota</taxon>
        <taxon>Coriobacteriia</taxon>
        <taxon>Eggerthellales</taxon>
        <taxon>Eggerthellaceae</taxon>
        <taxon>Cryptobacterium</taxon>
    </lineage>
</organism>
<feature type="domain" description="Cyclic nucleotide-binding" evidence="1">
    <location>
        <begin position="17"/>
        <end position="116"/>
    </location>
</feature>
<dbReference type="InterPro" id="IPR036390">
    <property type="entry name" value="WH_DNA-bd_sf"/>
</dbReference>
<dbReference type="STRING" id="469378.Ccur_13660"/>
<sequence>MEIVQERDLELLSQTPLFSYLSDDEIRKVCRETNCYIKQYSRGEFLMRSGESISAAGLVLEGRVAIYTAPGYDGIERIIAEIGIGEMYGEPFNCLSYQVTPISVTASTAARVLIIDVRELFDLKIDQATSQRVLANLAIQFAEKITLFRGKVEVLSQPTLKKKILAAVKQEAEYQNTLNPVIPFTKVSFAQYLCVNRNTLARALNELEEEGELAIQGRNYRLLRPEHMLFVLKSPQSPESGIHSTRSRS</sequence>
<dbReference type="eggNOG" id="COG0664">
    <property type="taxonomic scope" value="Bacteria"/>
</dbReference>
<dbReference type="EMBL" id="CP001682">
    <property type="protein sequence ID" value="ACU95041.1"/>
    <property type="molecule type" value="Genomic_DNA"/>
</dbReference>
<evidence type="ECO:0000313" key="2">
    <source>
        <dbReference type="EMBL" id="ACU95041.1"/>
    </source>
</evidence>
<proteinExistence type="predicted"/>
<dbReference type="KEGG" id="ccu:Ccur_13660"/>
<dbReference type="Pfam" id="PF00027">
    <property type="entry name" value="cNMP_binding"/>
    <property type="match status" value="1"/>
</dbReference>
<keyword evidence="3" id="KW-1185">Reference proteome</keyword>
<evidence type="ECO:0000313" key="3">
    <source>
        <dbReference type="Proteomes" id="UP000000954"/>
    </source>
</evidence>